<feature type="compositionally biased region" description="Basic and acidic residues" evidence="1">
    <location>
        <begin position="25"/>
        <end position="58"/>
    </location>
</feature>
<evidence type="ECO:0000313" key="7">
    <source>
        <dbReference type="EMBL" id="CUV35750.1"/>
    </source>
</evidence>
<organism evidence="6">
    <name type="scientific">Ralstonia solanacearum</name>
    <name type="common">Pseudomonas solanacearum</name>
    <dbReference type="NCBI Taxonomy" id="305"/>
    <lineage>
        <taxon>Bacteria</taxon>
        <taxon>Pseudomonadati</taxon>
        <taxon>Pseudomonadota</taxon>
        <taxon>Betaproteobacteria</taxon>
        <taxon>Burkholderiales</taxon>
        <taxon>Burkholderiaceae</taxon>
        <taxon>Ralstonia</taxon>
        <taxon>Ralstonia solanacearum species complex</taxon>
    </lineage>
</organism>
<evidence type="ECO:0000313" key="8">
    <source>
        <dbReference type="EMBL" id="CUV38730.1"/>
    </source>
</evidence>
<dbReference type="EMBL" id="CP025741">
    <property type="protein sequence ID" value="AYA46694.1"/>
    <property type="molecule type" value="Genomic_DNA"/>
</dbReference>
<dbReference type="EMBL" id="LN899827">
    <property type="protein sequence ID" value="CUV46257.1"/>
    <property type="molecule type" value="Genomic_DNA"/>
</dbReference>
<dbReference type="PATRIC" id="fig|305.118.peg.5023"/>
<dbReference type="Proteomes" id="UP000262427">
    <property type="component" value="Chromosome CM"/>
</dbReference>
<gene>
    <name evidence="12" type="ORF">LH706_10155</name>
    <name evidence="4" type="ORF">PSS4_v1_1410003</name>
    <name evidence="11" type="ORF">RD1301_v1_2390016</name>
    <name evidence="3" type="ORF">RSP824_09410</name>
    <name evidence="5" type="ORF">RUN1744_v1_1100047</name>
    <name evidence="6" type="ORF">RUN1985_v1_540047</name>
    <name evidence="10" type="ORF">RUN215_v1_140017</name>
    <name evidence="7" type="ORF">TD1301_v1_1620016</name>
    <name evidence="8" type="ORF">TF3108_v1_170016</name>
    <name evidence="9" type="ORF">TO10_v1_530038</name>
</gene>
<reference evidence="6" key="1">
    <citation type="submission" date="2015-10" db="EMBL/GenBank/DDBJ databases">
        <authorList>
            <person name="Gilbert D.G."/>
        </authorList>
    </citation>
    <scope>NUCLEOTIDE SEQUENCE</scope>
    <source>
        <strain evidence="6">Phyl III-seqv23</strain>
    </source>
</reference>
<dbReference type="EMBL" id="LN899826">
    <property type="protein sequence ID" value="CUV38730.1"/>
    <property type="molecule type" value="Genomic_DNA"/>
</dbReference>
<evidence type="ECO:0000313" key="11">
    <source>
        <dbReference type="EMBL" id="CUV62539.1"/>
    </source>
</evidence>
<evidence type="ECO:0000313" key="9">
    <source>
        <dbReference type="EMBL" id="CUV46257.1"/>
    </source>
</evidence>
<evidence type="ECO:0000313" key="12">
    <source>
        <dbReference type="EMBL" id="UZF13441.1"/>
    </source>
</evidence>
<evidence type="ECO:0000313" key="5">
    <source>
        <dbReference type="EMBL" id="CUV25814.1"/>
    </source>
</evidence>
<dbReference type="EMBL" id="LN899824">
    <property type="protein sequence ID" value="CUV29952.1"/>
    <property type="molecule type" value="Genomic_DNA"/>
</dbReference>
<protein>
    <submittedName>
        <fullName evidence="6">Uncharacterized protein</fullName>
    </submittedName>
</protein>
<feature type="compositionally biased region" description="Basic and acidic residues" evidence="1">
    <location>
        <begin position="65"/>
        <end position="84"/>
    </location>
</feature>
<feature type="signal peptide" evidence="2">
    <location>
        <begin position="1"/>
        <end position="21"/>
    </location>
</feature>
<accession>A0A0K1ZKI1</accession>
<feature type="region of interest" description="Disordered" evidence="1">
    <location>
        <begin position="25"/>
        <end position="98"/>
    </location>
</feature>
<sequence>MRLETAAALAGLALAAGVALAATAEQRDLNPTRDPDVQRGIDDTRRELLQKRQDEKNRSTNTDAANKDRPETDAGHHETDHTQDVEIDQGTYKLRGQK</sequence>
<evidence type="ECO:0000256" key="1">
    <source>
        <dbReference type="SAM" id="MobiDB-lite"/>
    </source>
</evidence>
<evidence type="ECO:0000313" key="4">
    <source>
        <dbReference type="EMBL" id="CUV20273.1"/>
    </source>
</evidence>
<evidence type="ECO:0000313" key="6">
    <source>
        <dbReference type="EMBL" id="CUV29952.1"/>
    </source>
</evidence>
<dbReference type="EMBL" id="LN899823">
    <property type="protein sequence ID" value="CUV25814.1"/>
    <property type="molecule type" value="Genomic_DNA"/>
</dbReference>
<proteinExistence type="predicted"/>
<reference evidence="12" key="4">
    <citation type="submission" date="2021-10" db="EMBL/GenBank/DDBJ databases">
        <title>Complete genome sequences of five Ralstonia solancearum strains isolated from sunflower.</title>
        <authorList>
            <person name="She X."/>
            <person name="He Z."/>
        </authorList>
    </citation>
    <scope>NUCLEOTIDE SEQUENCE</scope>
    <source>
        <strain evidence="12">RS638</strain>
    </source>
</reference>
<dbReference type="AlphaFoldDB" id="A0A0K1ZKI1"/>
<evidence type="ECO:0000313" key="13">
    <source>
        <dbReference type="Proteomes" id="UP000262427"/>
    </source>
</evidence>
<dbReference type="EMBL" id="LN899821">
    <property type="protein sequence ID" value="CUV20273.1"/>
    <property type="molecule type" value="Genomic_DNA"/>
</dbReference>
<reference evidence="13" key="3">
    <citation type="submission" date="2018-01" db="EMBL/GenBank/DDBJ databases">
        <title>Raltonia solanacearum P824 infects blueberry.</title>
        <authorList>
            <person name="Bocsanczy A.M."/>
            <person name="Norman D.J."/>
        </authorList>
    </citation>
    <scope>NUCLEOTIDE SEQUENCE [LARGE SCALE GENOMIC DNA]</scope>
    <source>
        <strain evidence="13">P824</strain>
    </source>
</reference>
<reference evidence="3" key="2">
    <citation type="submission" date="2018-01" db="EMBL/GenBank/DDBJ databases">
        <title>Ralstonia pseudosolanacearum P824 infects blueberry.</title>
        <authorList>
            <person name="Bocsanczy A.M."/>
            <person name="Norman D.J."/>
        </authorList>
    </citation>
    <scope>NUCLEOTIDE SEQUENCE</scope>
    <source>
        <strain evidence="3">P824</strain>
    </source>
</reference>
<dbReference type="EMBL" id="LN899825">
    <property type="protein sequence ID" value="CUV35750.1"/>
    <property type="molecule type" value="Genomic_DNA"/>
</dbReference>
<dbReference type="EMBL" id="CP085043">
    <property type="protein sequence ID" value="UZF13441.1"/>
    <property type="molecule type" value="Genomic_DNA"/>
</dbReference>
<dbReference type="EMBL" id="LN899820">
    <property type="protein sequence ID" value="CUV53448.1"/>
    <property type="molecule type" value="Genomic_DNA"/>
</dbReference>
<feature type="chain" id="PRO_5014231730" evidence="2">
    <location>
        <begin position="22"/>
        <end position="98"/>
    </location>
</feature>
<evidence type="ECO:0000313" key="10">
    <source>
        <dbReference type="EMBL" id="CUV53448.1"/>
    </source>
</evidence>
<evidence type="ECO:0000256" key="2">
    <source>
        <dbReference type="SAM" id="SignalP"/>
    </source>
</evidence>
<evidence type="ECO:0000313" key="3">
    <source>
        <dbReference type="EMBL" id="AYA46694.1"/>
    </source>
</evidence>
<keyword evidence="2" id="KW-0732">Signal</keyword>
<dbReference type="EMBL" id="LN899822">
    <property type="protein sequence ID" value="CUV62539.1"/>
    <property type="molecule type" value="Genomic_DNA"/>
</dbReference>
<name>A0A0K1ZKI1_RALSL</name>